<reference evidence="1 2" key="1">
    <citation type="submission" date="2022-01" db="EMBL/GenBank/DDBJ databases">
        <authorList>
            <person name="Xiong W."/>
            <person name="Schranz E."/>
        </authorList>
    </citation>
    <scope>NUCLEOTIDE SEQUENCE [LARGE SCALE GENOMIC DNA]</scope>
</reference>
<dbReference type="EMBL" id="CAKMRJ010000686">
    <property type="protein sequence ID" value="CAH1419943.1"/>
    <property type="molecule type" value="Genomic_DNA"/>
</dbReference>
<sequence>MGRIVEITSKTNDISGTSFISSVWAIMELWATHLSWAKFILQFWIGYVDSSRRTVILESRKAPSSVSAAHAVAGLLAAIIRRIHRPFLHRRVTKPFLSLIEYEEDSHLQSVQNNSFLKVLN</sequence>
<dbReference type="AlphaFoldDB" id="A0AAU9M5P8"/>
<gene>
    <name evidence="1" type="ORF">LVIROSA_LOCUS7440</name>
</gene>
<proteinExistence type="predicted"/>
<comment type="caution">
    <text evidence="1">The sequence shown here is derived from an EMBL/GenBank/DDBJ whole genome shotgun (WGS) entry which is preliminary data.</text>
</comment>
<name>A0AAU9M5P8_9ASTR</name>
<protein>
    <submittedName>
        <fullName evidence="1">Uncharacterized protein</fullName>
    </submittedName>
</protein>
<evidence type="ECO:0000313" key="1">
    <source>
        <dbReference type="EMBL" id="CAH1419943.1"/>
    </source>
</evidence>
<keyword evidence="2" id="KW-1185">Reference proteome</keyword>
<accession>A0AAU9M5P8</accession>
<dbReference type="Proteomes" id="UP001157418">
    <property type="component" value="Unassembled WGS sequence"/>
</dbReference>
<evidence type="ECO:0000313" key="2">
    <source>
        <dbReference type="Proteomes" id="UP001157418"/>
    </source>
</evidence>
<organism evidence="1 2">
    <name type="scientific">Lactuca virosa</name>
    <dbReference type="NCBI Taxonomy" id="75947"/>
    <lineage>
        <taxon>Eukaryota</taxon>
        <taxon>Viridiplantae</taxon>
        <taxon>Streptophyta</taxon>
        <taxon>Embryophyta</taxon>
        <taxon>Tracheophyta</taxon>
        <taxon>Spermatophyta</taxon>
        <taxon>Magnoliopsida</taxon>
        <taxon>eudicotyledons</taxon>
        <taxon>Gunneridae</taxon>
        <taxon>Pentapetalae</taxon>
        <taxon>asterids</taxon>
        <taxon>campanulids</taxon>
        <taxon>Asterales</taxon>
        <taxon>Asteraceae</taxon>
        <taxon>Cichorioideae</taxon>
        <taxon>Cichorieae</taxon>
        <taxon>Lactucinae</taxon>
        <taxon>Lactuca</taxon>
    </lineage>
</organism>